<dbReference type="AlphaFoldDB" id="A0A0H3I2W0"/>
<keyword evidence="5" id="KW-1185">Reference proteome</keyword>
<dbReference type="Pfam" id="PF06674">
    <property type="entry name" value="DUF1176"/>
    <property type="match status" value="1"/>
</dbReference>
<dbReference type="Proteomes" id="UP000008044">
    <property type="component" value="Chromosome"/>
</dbReference>
<evidence type="ECO:0000313" key="5">
    <source>
        <dbReference type="Proteomes" id="UP001194579"/>
    </source>
</evidence>
<reference evidence="2" key="2">
    <citation type="submission" date="2012-03" db="EMBL/GenBank/DDBJ databases">
        <authorList>
            <person name="Koskinen P."/>
            <person name="Laine P."/>
            <person name="Niemi O."/>
            <person name="Nykyri J."/>
            <person name="Harjunpaa H."/>
            <person name="Auvinen P."/>
            <person name="Paulin L."/>
            <person name="Pirhonen M."/>
            <person name="Palva T."/>
            <person name="Holm L."/>
        </authorList>
    </citation>
    <scope>NUCLEOTIDE SEQUENCE</scope>
    <source>
        <strain evidence="2">SCC3193</strain>
    </source>
</reference>
<dbReference type="eggNOG" id="COG5342">
    <property type="taxonomic scope" value="Bacteria"/>
</dbReference>
<keyword evidence="1" id="KW-0732">Signal</keyword>
<reference evidence="2 4" key="1">
    <citation type="journal article" date="2012" name="J. Bacteriol.">
        <title>Genome sequence of Pectobacterium sp. strain SCC3193.</title>
        <authorList>
            <person name="Koskinen J.P."/>
            <person name="Laine P."/>
            <person name="Niemi O."/>
            <person name="Nykyri J."/>
            <person name="Harjunpaa H."/>
            <person name="Auvinen P."/>
            <person name="Paulin L."/>
            <person name="Pirhonen M."/>
            <person name="Palva T."/>
            <person name="Holm L."/>
        </authorList>
    </citation>
    <scope>NUCLEOTIDE SEQUENCE [LARGE SCALE GENOMIC DNA]</scope>
    <source>
        <strain evidence="2 4">SCC3193</strain>
    </source>
</reference>
<reference evidence="5" key="3">
    <citation type="submission" date="2023-07" db="EMBL/GenBank/DDBJ databases">
        <title>Identification of Pectobacterium versatile causing blackleg of potato from New York State with a whole genome sequencing approach.</title>
        <authorList>
            <person name="Ma X."/>
            <person name="Swingle B."/>
        </authorList>
    </citation>
    <scope>NUCLEOTIDE SEQUENCE [LARGE SCALE GENOMIC DNA]</scope>
    <source>
        <strain evidence="5">NY1588A</strain>
    </source>
</reference>
<protein>
    <submittedName>
        <fullName evidence="3">DUF1176 domain-containing protein</fullName>
    </submittedName>
</protein>
<evidence type="ECO:0000256" key="1">
    <source>
        <dbReference type="SAM" id="SignalP"/>
    </source>
</evidence>
<dbReference type="EMBL" id="WABS01000017">
    <property type="protein sequence ID" value="MBI0554849.1"/>
    <property type="molecule type" value="Genomic_DNA"/>
</dbReference>
<dbReference type="Proteomes" id="UP001194579">
    <property type="component" value="Unassembled WGS sequence"/>
</dbReference>
<gene>
    <name evidence="2" type="ordered locus">W5S_2279</name>
    <name evidence="3" type="ORF">F6Q06_10160</name>
</gene>
<name>A0A0H3I2W0_PECPM</name>
<dbReference type="HOGENOM" id="CLU_043396_2_0_6"/>
<feature type="chain" id="PRO_5002611966" evidence="1">
    <location>
        <begin position="20"/>
        <end position="353"/>
    </location>
</feature>
<evidence type="ECO:0000313" key="3">
    <source>
        <dbReference type="EMBL" id="MBI0554849.1"/>
    </source>
</evidence>
<organism evidence="2 4">
    <name type="scientific">Pectobacterium parmentieri</name>
    <dbReference type="NCBI Taxonomy" id="1905730"/>
    <lineage>
        <taxon>Bacteria</taxon>
        <taxon>Pseudomonadati</taxon>
        <taxon>Pseudomonadota</taxon>
        <taxon>Gammaproteobacteria</taxon>
        <taxon>Enterobacterales</taxon>
        <taxon>Pectobacteriaceae</taxon>
        <taxon>Pectobacterium</taxon>
    </lineage>
</organism>
<feature type="signal peptide" evidence="1">
    <location>
        <begin position="1"/>
        <end position="19"/>
    </location>
</feature>
<accession>A0A0H3I2W0</accession>
<evidence type="ECO:0000313" key="4">
    <source>
        <dbReference type="Proteomes" id="UP000008044"/>
    </source>
</evidence>
<dbReference type="PATRIC" id="fig|1166016.3.peg.2297"/>
<reference evidence="3" key="4">
    <citation type="submission" date="2024-05" db="EMBL/GenBank/DDBJ databases">
        <title>Identification of Pectobacterium versatile causing blackleg of potato from New York State with a whole genome sequencing approach.</title>
        <authorList>
            <person name="Ma X."/>
            <person name="Swingle B."/>
        </authorList>
    </citation>
    <scope>NUCLEOTIDE SEQUENCE</scope>
    <source>
        <strain evidence="3">NY1588A</strain>
    </source>
</reference>
<dbReference type="KEGG" id="pec:W5S_2279"/>
<proteinExistence type="predicted"/>
<evidence type="ECO:0000313" key="2">
    <source>
        <dbReference type="EMBL" id="AFI90367.1"/>
    </source>
</evidence>
<dbReference type="STRING" id="1905730.W5S_2279"/>
<dbReference type="RefSeq" id="WP_014699951.1">
    <property type="nucleotide sequence ID" value="NC_017845.1"/>
</dbReference>
<sequence>MIRYTLIFLMVVGISSVNAAEDVPLDLDIKDWIIGCDNTRECTAIGAVPIRDDIGIMTFSLRVTRKAGPQGTLRVGVFSYNAPRGQPTLDGKPIKNRFGPGELKEGDVPEVFALTGTDAKSLIEELRNGQELILPIEGGTSVASLNGMSASLLLMDSVQGRVGTQDALIAKGQVPGSSVPQPPAAPPLPSWYTPAALTQGREKEIADAVIAATRKDWQGDLVEGTPPKAETFALSEDQALVIIETGCGAYNCAYSIYQTPLNHPEQARTAQIAEVPRFPYMLPHGYVEFNPTTGELSSYTLAMGMGGCGTSLRWRYNGNSFTLLRAAQMNTCMGLDQAYWPVLWRTKSSLEEQ</sequence>
<dbReference type="EMBL" id="CP003415">
    <property type="protein sequence ID" value="AFI90367.1"/>
    <property type="molecule type" value="Genomic_DNA"/>
</dbReference>
<dbReference type="InterPro" id="IPR009560">
    <property type="entry name" value="DUF1176"/>
</dbReference>